<evidence type="ECO:0000256" key="4">
    <source>
        <dbReference type="ARBA" id="ARBA00022801"/>
    </source>
</evidence>
<comment type="caution">
    <text evidence="9">The sequence shown here is derived from an EMBL/GenBank/DDBJ whole genome shotgun (WGS) entry which is preliminary data.</text>
</comment>
<organism evidence="9 10">
    <name type="scientific">Belliella filtrata</name>
    <dbReference type="NCBI Taxonomy" id="2923435"/>
    <lineage>
        <taxon>Bacteria</taxon>
        <taxon>Pseudomonadati</taxon>
        <taxon>Bacteroidota</taxon>
        <taxon>Cytophagia</taxon>
        <taxon>Cytophagales</taxon>
        <taxon>Cyclobacteriaceae</taxon>
        <taxon>Belliella</taxon>
    </lineage>
</organism>
<protein>
    <submittedName>
        <fullName evidence="9">M14 family metallopeptidase</fullName>
    </submittedName>
</protein>
<keyword evidence="10" id="KW-1185">Reference proteome</keyword>
<dbReference type="SUPFAM" id="SSF53187">
    <property type="entry name" value="Zn-dependent exopeptidases"/>
    <property type="match status" value="1"/>
</dbReference>
<dbReference type="Proteomes" id="UP001165489">
    <property type="component" value="Unassembled WGS sequence"/>
</dbReference>
<dbReference type="CDD" id="cd06239">
    <property type="entry name" value="M14-like"/>
    <property type="match status" value="1"/>
</dbReference>
<evidence type="ECO:0000256" key="2">
    <source>
        <dbReference type="ARBA" id="ARBA00005988"/>
    </source>
</evidence>
<dbReference type="Gene3D" id="3.40.630.10">
    <property type="entry name" value="Zn peptidases"/>
    <property type="match status" value="1"/>
</dbReference>
<reference evidence="9" key="1">
    <citation type="submission" date="2022-03" db="EMBL/GenBank/DDBJ databases">
        <title>De novo assembled genomes of Belliella spp. (Cyclobacteriaceae) strains.</title>
        <authorList>
            <person name="Szabo A."/>
            <person name="Korponai K."/>
            <person name="Felfoldi T."/>
        </authorList>
    </citation>
    <scope>NUCLEOTIDE SEQUENCE</scope>
    <source>
        <strain evidence="9">DSM 111904</strain>
    </source>
</reference>
<proteinExistence type="inferred from homology"/>
<evidence type="ECO:0000256" key="7">
    <source>
        <dbReference type="PROSITE-ProRule" id="PRU01379"/>
    </source>
</evidence>
<evidence type="ECO:0000256" key="6">
    <source>
        <dbReference type="ARBA" id="ARBA00023049"/>
    </source>
</evidence>
<feature type="domain" description="Peptidase M14" evidence="8">
    <location>
        <begin position="37"/>
        <end position="303"/>
    </location>
</feature>
<keyword evidence="3" id="KW-0645">Protease</keyword>
<dbReference type="PANTHER" id="PTHR11705:SF143">
    <property type="entry name" value="SLL0236 PROTEIN"/>
    <property type="match status" value="1"/>
</dbReference>
<dbReference type="EMBL" id="JAKZGP010000001">
    <property type="protein sequence ID" value="MCH7407810.1"/>
    <property type="molecule type" value="Genomic_DNA"/>
</dbReference>
<feature type="active site" description="Proton donor/acceptor" evidence="7">
    <location>
        <position position="256"/>
    </location>
</feature>
<keyword evidence="4" id="KW-0378">Hydrolase</keyword>
<evidence type="ECO:0000313" key="10">
    <source>
        <dbReference type="Proteomes" id="UP001165489"/>
    </source>
</evidence>
<keyword evidence="6" id="KW-0482">Metalloprotease</keyword>
<comment type="cofactor">
    <cofactor evidence="1">
        <name>Zn(2+)</name>
        <dbReference type="ChEBI" id="CHEBI:29105"/>
    </cofactor>
</comment>
<dbReference type="RefSeq" id="WP_241345754.1">
    <property type="nucleotide sequence ID" value="NZ_JAKZGP010000001.1"/>
</dbReference>
<comment type="similarity">
    <text evidence="2 7">Belongs to the peptidase M14 family.</text>
</comment>
<dbReference type="InterPro" id="IPR000834">
    <property type="entry name" value="Peptidase_M14"/>
</dbReference>
<dbReference type="PROSITE" id="PS51257">
    <property type="entry name" value="PROKAR_LIPOPROTEIN"/>
    <property type="match status" value="1"/>
</dbReference>
<accession>A0ABS9UUG2</accession>
<name>A0ABS9UUG2_9BACT</name>
<evidence type="ECO:0000313" key="9">
    <source>
        <dbReference type="EMBL" id="MCH7407810.1"/>
    </source>
</evidence>
<dbReference type="Pfam" id="PF00246">
    <property type="entry name" value="Peptidase_M14"/>
    <property type="match status" value="1"/>
</dbReference>
<dbReference type="PROSITE" id="PS52035">
    <property type="entry name" value="PEPTIDASE_M14"/>
    <property type="match status" value="1"/>
</dbReference>
<keyword evidence="5" id="KW-0862">Zinc</keyword>
<dbReference type="PANTHER" id="PTHR11705">
    <property type="entry name" value="PROTEASE FAMILY M14 CARBOXYPEPTIDASE A,B"/>
    <property type="match status" value="1"/>
</dbReference>
<evidence type="ECO:0000256" key="1">
    <source>
        <dbReference type="ARBA" id="ARBA00001947"/>
    </source>
</evidence>
<gene>
    <name evidence="9" type="ORF">MM239_00255</name>
</gene>
<sequence>MNKTLTSRYLLLLFLVSSCQTENVNKAPVDLNAYHEAYDNFKETSINKRRFKYDEVIHLVNDRKGTFETIEIGKSVQNRPVYQMTTGKGSTKVMLWSQMHGNESTATMALFDLMNFLEGSADDFDNIRNKILQNLQIRIIPMVNPDGMDLWTRRNALSIDLNRDAIALTSPEAKILKEARESFEPTFGFNLHDQQTYYNVSQTNKPATISVLAPAFNYETEVNDVRKKAMQVIIGMNEALQLSIPGQVGKYDDAFEPRAFGDNFQKWGTSTILIESGGYPNDPEKQQIRKLNFIAMLHALVLIADDAYQQYKIKDYYAIPDNDLKLMDVLIKNITLENDGLPYQADLGIKRREVEANGDYFVNGTIDDLGDLSVFFGYEEIDAAGMKVVEGKLFPNTFEDIDSINEERIIELLRAGYFAVSVNQVPTESMLHKLPVQILYQKSELSSSLELGSGANFFLQKDDELKYAVINGYLINLENSIKSDFKMRIY</sequence>
<evidence type="ECO:0000259" key="8">
    <source>
        <dbReference type="PROSITE" id="PS52035"/>
    </source>
</evidence>
<evidence type="ECO:0000256" key="5">
    <source>
        <dbReference type="ARBA" id="ARBA00022833"/>
    </source>
</evidence>
<evidence type="ECO:0000256" key="3">
    <source>
        <dbReference type="ARBA" id="ARBA00022670"/>
    </source>
</evidence>